<dbReference type="EMBL" id="BK063061">
    <property type="protein sequence ID" value="DBA11600.1"/>
    <property type="molecule type" value="Genomic_DNA"/>
</dbReference>
<evidence type="ECO:0000313" key="1">
    <source>
        <dbReference type="EMBL" id="DBA11600.1"/>
    </source>
</evidence>
<protein>
    <submittedName>
        <fullName evidence="1">ORF60</fullName>
    </submittedName>
</protein>
<proteinExistence type="predicted"/>
<accession>A0AA48SEZ6</accession>
<organism evidence="1">
    <name type="scientific">Malaco herpesvirus 2</name>
    <dbReference type="NCBI Taxonomy" id="3031798"/>
    <lineage>
        <taxon>Viruses</taxon>
        <taxon>Duplodnaviria</taxon>
        <taxon>Heunggongvirae</taxon>
        <taxon>Peploviricota</taxon>
        <taxon>Herviviricetes</taxon>
        <taxon>Herpesvirales</taxon>
        <taxon>Malacoherpesviridae</taxon>
    </lineage>
</organism>
<name>A0AA48SEZ6_9VIRU</name>
<reference evidence="1" key="1">
    <citation type="journal article" date="2023" name="Front. Mar. Sci.">
        <title>Tracing the invertebrate herpesviruses in the global sequence datasets.</title>
        <authorList>
            <person name="Rosani U."/>
            <person name="Gaia M."/>
            <person name="Delmont T.O."/>
            <person name="Krupovic M."/>
        </authorList>
    </citation>
    <scope>NUCLEOTIDE SEQUENCE</scope>
    <source>
        <strain evidence="1">MalacoHV2/Med/2018 153</strain>
    </source>
</reference>
<sequence>MYFFSKRSKKHVIRKHFYSHNKNVSLFFSKKFILDIPQTVFMITRLFHVQLRQNKILILYRHGKYIGFAPNRIPTEYFTVICDKITSEIITTFPVNLGNYHFLSRVCLKLLVM</sequence>
<reference evidence="1" key="2">
    <citation type="submission" date="2023-01" db="EMBL/GenBank/DDBJ databases">
        <authorList>
            <person name="Rosani U."/>
            <person name="Delmont T.O."/>
            <person name="Gaia M."/>
            <person name="Krupovic M."/>
        </authorList>
    </citation>
    <scope>NUCLEOTIDE SEQUENCE</scope>
    <source>
        <strain evidence="1">MalacoHV2/Med/2018 153</strain>
    </source>
</reference>